<dbReference type="InterPro" id="IPR009072">
    <property type="entry name" value="Histone-fold"/>
</dbReference>
<dbReference type="InterPro" id="IPR003195">
    <property type="entry name" value="TFIID_TAF13"/>
</dbReference>
<reference evidence="8 9" key="1">
    <citation type="submission" date="2018-10" db="EMBL/GenBank/DDBJ databases">
        <title>Fifty Aureobasidium pullulans genomes reveal a recombining polyextremotolerant generalist.</title>
        <authorList>
            <person name="Gostincar C."/>
            <person name="Turk M."/>
            <person name="Zajc J."/>
            <person name="Gunde-Cimerman N."/>
        </authorList>
    </citation>
    <scope>NUCLEOTIDE SEQUENCE [LARGE SCALE GENOMIC DNA]</scope>
    <source>
        <strain evidence="8 9">EXF-1645</strain>
    </source>
</reference>
<evidence type="ECO:0000256" key="3">
    <source>
        <dbReference type="ARBA" id="ARBA00023163"/>
    </source>
</evidence>
<evidence type="ECO:0000256" key="2">
    <source>
        <dbReference type="ARBA" id="ARBA00023015"/>
    </source>
</evidence>
<organism evidence="8 9">
    <name type="scientific">Aureobasidium pullulans</name>
    <name type="common">Black yeast</name>
    <name type="synonym">Pullularia pullulans</name>
    <dbReference type="NCBI Taxonomy" id="5580"/>
    <lineage>
        <taxon>Eukaryota</taxon>
        <taxon>Fungi</taxon>
        <taxon>Dikarya</taxon>
        <taxon>Ascomycota</taxon>
        <taxon>Pezizomycotina</taxon>
        <taxon>Dothideomycetes</taxon>
        <taxon>Dothideomycetidae</taxon>
        <taxon>Dothideales</taxon>
        <taxon>Saccotheciaceae</taxon>
        <taxon>Aureobasidium</taxon>
    </lineage>
</organism>
<dbReference type="Pfam" id="PF02269">
    <property type="entry name" value="TFIID-18kDa"/>
    <property type="match status" value="1"/>
</dbReference>
<gene>
    <name evidence="8" type="ORF">D6C78_01181</name>
</gene>
<accession>A0A4T0C5Y6</accession>
<comment type="similarity">
    <text evidence="5">Belongs to the TAF13 family.</text>
</comment>
<keyword evidence="2" id="KW-0805">Transcription regulation</keyword>
<comment type="subcellular location">
    <subcellularLocation>
        <location evidence="1">Nucleus</location>
    </subcellularLocation>
</comment>
<dbReference type="GO" id="GO:0005669">
    <property type="term" value="C:transcription factor TFIID complex"/>
    <property type="evidence" value="ECO:0007669"/>
    <property type="project" value="TreeGrafter"/>
</dbReference>
<proteinExistence type="inferred from homology"/>
<protein>
    <recommendedName>
        <fullName evidence="6">Transcription initiation factor TFIID subunit 13</fullName>
    </recommendedName>
</protein>
<dbReference type="AlphaFoldDB" id="A0A4T0C5Y6"/>
<dbReference type="GO" id="GO:0051123">
    <property type="term" value="P:RNA polymerase II preinitiation complex assembly"/>
    <property type="evidence" value="ECO:0007669"/>
    <property type="project" value="TreeGrafter"/>
</dbReference>
<comment type="caution">
    <text evidence="8">The sequence shown here is derived from an EMBL/GenBank/DDBJ whole genome shotgun (WGS) entry which is preliminary data.</text>
</comment>
<keyword evidence="4" id="KW-0539">Nucleus</keyword>
<evidence type="ECO:0000313" key="9">
    <source>
        <dbReference type="Proteomes" id="UP000308724"/>
    </source>
</evidence>
<feature type="compositionally biased region" description="Basic residues" evidence="7">
    <location>
        <begin position="155"/>
        <end position="164"/>
    </location>
</feature>
<feature type="region of interest" description="Disordered" evidence="7">
    <location>
        <begin position="144"/>
        <end position="164"/>
    </location>
</feature>
<dbReference type="Proteomes" id="UP000308724">
    <property type="component" value="Unassembled WGS sequence"/>
</dbReference>
<dbReference type="SUPFAM" id="SSF47113">
    <property type="entry name" value="Histone-fold"/>
    <property type="match status" value="1"/>
</dbReference>
<evidence type="ECO:0000313" key="8">
    <source>
        <dbReference type="EMBL" id="TIA42329.1"/>
    </source>
</evidence>
<dbReference type="PANTHER" id="PTHR11380">
    <property type="entry name" value="TRANSCRIPTION INITIATION FACTOR TFIID/SUPT3-RELATED"/>
    <property type="match status" value="1"/>
</dbReference>
<name>A0A4T0C5Y6_AURPU</name>
<evidence type="ECO:0000256" key="5">
    <source>
        <dbReference type="ARBA" id="ARBA00038392"/>
    </source>
</evidence>
<evidence type="ECO:0000256" key="4">
    <source>
        <dbReference type="ARBA" id="ARBA00023242"/>
    </source>
</evidence>
<dbReference type="Gene3D" id="1.10.20.10">
    <property type="entry name" value="Histone, subunit A"/>
    <property type="match status" value="1"/>
</dbReference>
<keyword evidence="3" id="KW-0804">Transcription</keyword>
<evidence type="ECO:0000256" key="6">
    <source>
        <dbReference type="ARBA" id="ARBA00040136"/>
    </source>
</evidence>
<evidence type="ECO:0000256" key="1">
    <source>
        <dbReference type="ARBA" id="ARBA00004123"/>
    </source>
</evidence>
<evidence type="ECO:0000256" key="7">
    <source>
        <dbReference type="SAM" id="MobiDB-lite"/>
    </source>
</evidence>
<sequence>MLHCITTRPLFYNYHNPHHSNTMAEPRMRLRQKGQQFSNPELAGLLEAFGDTQPLPATLTTLDEIITDFIIETCHSAAICASYSRRQKIKVDDFKWVLRRDAKKLGRVTEIFFAEKILKDNRKAFDIGTGEGLVQGKKGAVKELGVEEEGEEGGRKRKKRKTEA</sequence>
<dbReference type="EMBL" id="QZBZ01000012">
    <property type="protein sequence ID" value="TIA42329.1"/>
    <property type="molecule type" value="Genomic_DNA"/>
</dbReference>
<dbReference type="GO" id="GO:0046982">
    <property type="term" value="F:protein heterodimerization activity"/>
    <property type="evidence" value="ECO:0007669"/>
    <property type="project" value="InterPro"/>
</dbReference>
<dbReference type="PANTHER" id="PTHR11380:SF5">
    <property type="entry name" value="TRANSCRIPTION INITIATION FACTOR TFIID SUBUNIT 13"/>
    <property type="match status" value="1"/>
</dbReference>